<proteinExistence type="predicted"/>
<name>A0ABP6YTK2_9ACTN</name>
<evidence type="ECO:0000313" key="2">
    <source>
        <dbReference type="EMBL" id="GAA3590294.1"/>
    </source>
</evidence>
<gene>
    <name evidence="2" type="ORF">GCM10022419_086100</name>
</gene>
<dbReference type="Gene3D" id="3.40.50.80">
    <property type="entry name" value="Nucleotide-binding domain of ferredoxin-NADP reductase (FNR) module"/>
    <property type="match status" value="1"/>
</dbReference>
<sequence length="123" mass="13434">MEYRPGAAAWQLVAGDETALPAISAILEALPARTRVRALLEVPTEAGVQHLDLRCEADTTWLPRAGGGPSLLEALRDASFDASDGYAWVAWESGVVRDLRRHLLRERGWDGDRGCFGGYWKAG</sequence>
<dbReference type="InterPro" id="IPR007037">
    <property type="entry name" value="SIP_rossman_dom"/>
</dbReference>
<dbReference type="EMBL" id="BAABDQ010000025">
    <property type="protein sequence ID" value="GAA3590294.1"/>
    <property type="molecule type" value="Genomic_DNA"/>
</dbReference>
<dbReference type="InterPro" id="IPR039374">
    <property type="entry name" value="SIP_fam"/>
</dbReference>
<dbReference type="PANTHER" id="PTHR30157">
    <property type="entry name" value="FERRIC REDUCTASE, NADPH-DEPENDENT"/>
    <property type="match status" value="1"/>
</dbReference>
<reference evidence="3" key="1">
    <citation type="journal article" date="2019" name="Int. J. Syst. Evol. Microbiol.">
        <title>The Global Catalogue of Microorganisms (GCM) 10K type strain sequencing project: providing services to taxonomists for standard genome sequencing and annotation.</title>
        <authorList>
            <consortium name="The Broad Institute Genomics Platform"/>
            <consortium name="The Broad Institute Genome Sequencing Center for Infectious Disease"/>
            <person name="Wu L."/>
            <person name="Ma J."/>
        </authorList>
    </citation>
    <scope>NUCLEOTIDE SEQUENCE [LARGE SCALE GENOMIC DNA]</scope>
    <source>
        <strain evidence="3">JCM 17326</strain>
    </source>
</reference>
<dbReference type="CDD" id="cd06193">
    <property type="entry name" value="siderophore_interacting"/>
    <property type="match status" value="1"/>
</dbReference>
<evidence type="ECO:0000313" key="3">
    <source>
        <dbReference type="Proteomes" id="UP001500630"/>
    </source>
</evidence>
<accession>A0ABP6YTK2</accession>
<dbReference type="InterPro" id="IPR039261">
    <property type="entry name" value="FNR_nucleotide-bd"/>
</dbReference>
<dbReference type="PANTHER" id="PTHR30157:SF0">
    <property type="entry name" value="NADPH-DEPENDENT FERRIC-CHELATE REDUCTASE"/>
    <property type="match status" value="1"/>
</dbReference>
<organism evidence="2 3">
    <name type="scientific">Nonomuraea rosea</name>
    <dbReference type="NCBI Taxonomy" id="638574"/>
    <lineage>
        <taxon>Bacteria</taxon>
        <taxon>Bacillati</taxon>
        <taxon>Actinomycetota</taxon>
        <taxon>Actinomycetes</taxon>
        <taxon>Streptosporangiales</taxon>
        <taxon>Streptosporangiaceae</taxon>
        <taxon>Nonomuraea</taxon>
    </lineage>
</organism>
<protein>
    <recommendedName>
        <fullName evidence="1">SIP-like Rossmann fold domain-containing protein</fullName>
    </recommendedName>
</protein>
<dbReference type="RefSeq" id="WP_345571296.1">
    <property type="nucleotide sequence ID" value="NZ_BAABDQ010000025.1"/>
</dbReference>
<dbReference type="Pfam" id="PF04954">
    <property type="entry name" value="SIP"/>
    <property type="match status" value="1"/>
</dbReference>
<dbReference type="Proteomes" id="UP001500630">
    <property type="component" value="Unassembled WGS sequence"/>
</dbReference>
<comment type="caution">
    <text evidence="2">The sequence shown here is derived from an EMBL/GenBank/DDBJ whole genome shotgun (WGS) entry which is preliminary data.</text>
</comment>
<feature type="domain" description="SIP-like Rossmann fold" evidence="1">
    <location>
        <begin position="8"/>
        <end position="123"/>
    </location>
</feature>
<evidence type="ECO:0000259" key="1">
    <source>
        <dbReference type="Pfam" id="PF04954"/>
    </source>
</evidence>
<keyword evidence="3" id="KW-1185">Reference proteome</keyword>